<dbReference type="Gene3D" id="3.40.50.1820">
    <property type="entry name" value="alpha/beta hydrolase"/>
    <property type="match status" value="1"/>
</dbReference>
<evidence type="ECO:0000313" key="5">
    <source>
        <dbReference type="Proteomes" id="UP000321769"/>
    </source>
</evidence>
<dbReference type="PANTHER" id="PTHR43798:SF31">
    <property type="entry name" value="AB HYDROLASE SUPERFAMILY PROTEIN YCLE"/>
    <property type="match status" value="1"/>
</dbReference>
<dbReference type="PANTHER" id="PTHR43798">
    <property type="entry name" value="MONOACYLGLYCEROL LIPASE"/>
    <property type="match status" value="1"/>
</dbReference>
<dbReference type="InterPro" id="IPR050266">
    <property type="entry name" value="AB_hydrolase_sf"/>
</dbReference>
<keyword evidence="5" id="KW-1185">Reference proteome</keyword>
<feature type="region of interest" description="Disordered" evidence="2">
    <location>
        <begin position="286"/>
        <end position="334"/>
    </location>
</feature>
<gene>
    <name evidence="4" type="ORF">AFL01nite_00280</name>
</gene>
<evidence type="ECO:0000256" key="2">
    <source>
        <dbReference type="SAM" id="MobiDB-lite"/>
    </source>
</evidence>
<dbReference type="EMBL" id="BJZQ01000001">
    <property type="protein sequence ID" value="GEO87701.1"/>
    <property type="molecule type" value="Genomic_DNA"/>
</dbReference>
<dbReference type="PRINTS" id="PR00111">
    <property type="entry name" value="ABHYDROLASE"/>
</dbReference>
<keyword evidence="1 4" id="KW-0378">Hydrolase</keyword>
<dbReference type="InterPro" id="IPR029058">
    <property type="entry name" value="AB_hydrolase_fold"/>
</dbReference>
<protein>
    <submittedName>
        <fullName evidence="4">Hydrolase</fullName>
    </submittedName>
</protein>
<evidence type="ECO:0000259" key="3">
    <source>
        <dbReference type="Pfam" id="PF00561"/>
    </source>
</evidence>
<dbReference type="Proteomes" id="UP000321769">
    <property type="component" value="Unassembled WGS sequence"/>
</dbReference>
<comment type="caution">
    <text evidence="4">The sequence shown here is derived from an EMBL/GenBank/DDBJ whole genome shotgun (WGS) entry which is preliminary data.</text>
</comment>
<dbReference type="AlphaFoldDB" id="A0A512HQG8"/>
<evidence type="ECO:0000256" key="1">
    <source>
        <dbReference type="ARBA" id="ARBA00022801"/>
    </source>
</evidence>
<evidence type="ECO:0000313" key="4">
    <source>
        <dbReference type="EMBL" id="GEO87701.1"/>
    </source>
</evidence>
<dbReference type="InterPro" id="IPR000073">
    <property type="entry name" value="AB_hydrolase_1"/>
</dbReference>
<accession>A0A512HQG8</accession>
<dbReference type="RefSeq" id="WP_186813757.1">
    <property type="nucleotide sequence ID" value="NZ_BAAAYQ010000001.1"/>
</dbReference>
<proteinExistence type="predicted"/>
<reference evidence="4 5" key="1">
    <citation type="submission" date="2019-07" db="EMBL/GenBank/DDBJ databases">
        <title>Whole genome shotgun sequence of Aeromicrobium flavum NBRC 107625.</title>
        <authorList>
            <person name="Hosoyama A."/>
            <person name="Uohara A."/>
            <person name="Ohji S."/>
            <person name="Ichikawa N."/>
        </authorList>
    </citation>
    <scope>NUCLEOTIDE SEQUENCE [LARGE SCALE GENOMIC DNA]</scope>
    <source>
        <strain evidence="4 5">NBRC 107625</strain>
    </source>
</reference>
<feature type="domain" description="AB hydrolase-1" evidence="3">
    <location>
        <begin position="21"/>
        <end position="263"/>
    </location>
</feature>
<dbReference type="GO" id="GO:0016787">
    <property type="term" value="F:hydrolase activity"/>
    <property type="evidence" value="ECO:0007669"/>
    <property type="project" value="UniProtKB-KW"/>
</dbReference>
<name>A0A512HQG8_9ACTN</name>
<dbReference type="Pfam" id="PF00561">
    <property type="entry name" value="Abhydrolase_1"/>
    <property type="match status" value="1"/>
</dbReference>
<organism evidence="4 5">
    <name type="scientific">Aeromicrobium flavum</name>
    <dbReference type="NCBI Taxonomy" id="416568"/>
    <lineage>
        <taxon>Bacteria</taxon>
        <taxon>Bacillati</taxon>
        <taxon>Actinomycetota</taxon>
        <taxon>Actinomycetes</taxon>
        <taxon>Propionibacteriales</taxon>
        <taxon>Nocardioidaceae</taxon>
        <taxon>Aeromicrobium</taxon>
    </lineage>
</organism>
<sequence>MRRIELWGHEVGYLERPGSGPAVVLVHGLGGTHDAWTRLVDHLPTDFHVLAPDLPGHGTSQAGHGDHSVGAAASAIRDLMVAVGLRSATLIGHSLGGGVVMQFAYQFPDRTERLGLIGSAGLGAEVAAGLRIVSTVPGSSAALWGASRAPRRVQETLLRPATWWAASRAETTAITDDLRRLRDSGHRRTFLQTARSVIDHRGQRVDAVSRLPAFADLPMLMVWGARDPVIPPAQQQTAARAAQLPSALAVELRTAGHYPHRTHPAEVAELVTRLVRTTRPYRHDDATWRAALTGDRREADAAPPAPQAPRTLSASAARRPDQISTSNHRSRTRS</sequence>
<dbReference type="SUPFAM" id="SSF53474">
    <property type="entry name" value="alpha/beta-Hydrolases"/>
    <property type="match status" value="1"/>
</dbReference>
<dbReference type="GO" id="GO:0016020">
    <property type="term" value="C:membrane"/>
    <property type="evidence" value="ECO:0007669"/>
    <property type="project" value="TreeGrafter"/>
</dbReference>